<protein>
    <recommendedName>
        <fullName evidence="1">diguanylate cyclase</fullName>
        <ecNumber evidence="1">2.7.7.65</ecNumber>
    </recommendedName>
</protein>
<evidence type="ECO:0000256" key="2">
    <source>
        <dbReference type="ARBA" id="ARBA00034247"/>
    </source>
</evidence>
<comment type="caution">
    <text evidence="3">Lacks conserved residue(s) required for the propagation of feature annotation.</text>
</comment>
<dbReference type="OrthoDB" id="9812260at2"/>
<dbReference type="Pfam" id="PF00990">
    <property type="entry name" value="GGDEF"/>
    <property type="match status" value="1"/>
</dbReference>
<evidence type="ECO:0000259" key="6">
    <source>
        <dbReference type="PROSITE" id="PS50887"/>
    </source>
</evidence>
<dbReference type="GO" id="GO:0043709">
    <property type="term" value="P:cell adhesion involved in single-species biofilm formation"/>
    <property type="evidence" value="ECO:0007669"/>
    <property type="project" value="TreeGrafter"/>
</dbReference>
<evidence type="ECO:0000313" key="8">
    <source>
        <dbReference type="Proteomes" id="UP000282957"/>
    </source>
</evidence>
<name>A0A437LXG1_9PROT</name>
<feature type="domain" description="Response regulatory" evidence="5">
    <location>
        <begin position="2"/>
        <end position="121"/>
    </location>
</feature>
<dbReference type="InterPro" id="IPR050469">
    <property type="entry name" value="Diguanylate_Cyclase"/>
</dbReference>
<dbReference type="PANTHER" id="PTHR45138">
    <property type="entry name" value="REGULATORY COMPONENTS OF SENSORY TRANSDUCTION SYSTEM"/>
    <property type="match status" value="1"/>
</dbReference>
<evidence type="ECO:0000256" key="4">
    <source>
        <dbReference type="SAM" id="MobiDB-lite"/>
    </source>
</evidence>
<accession>A0A437LXG1</accession>
<dbReference type="InterPro" id="IPR011006">
    <property type="entry name" value="CheY-like_superfamily"/>
</dbReference>
<evidence type="ECO:0000313" key="7">
    <source>
        <dbReference type="EMBL" id="RVT90069.1"/>
    </source>
</evidence>
<dbReference type="PROSITE" id="PS50887">
    <property type="entry name" value="GGDEF"/>
    <property type="match status" value="1"/>
</dbReference>
<dbReference type="InterPro" id="IPR029787">
    <property type="entry name" value="Nucleotide_cyclase"/>
</dbReference>
<gene>
    <name evidence="7" type="ORF">EOD42_23855</name>
</gene>
<keyword evidence="8" id="KW-1185">Reference proteome</keyword>
<dbReference type="GO" id="GO:0005886">
    <property type="term" value="C:plasma membrane"/>
    <property type="evidence" value="ECO:0007669"/>
    <property type="project" value="TreeGrafter"/>
</dbReference>
<dbReference type="InterPro" id="IPR000160">
    <property type="entry name" value="GGDEF_dom"/>
</dbReference>
<dbReference type="GO" id="GO:1902201">
    <property type="term" value="P:negative regulation of bacterial-type flagellum-dependent cell motility"/>
    <property type="evidence" value="ECO:0007669"/>
    <property type="project" value="TreeGrafter"/>
</dbReference>
<comment type="caution">
    <text evidence="7">The sequence shown here is derived from an EMBL/GenBank/DDBJ whole genome shotgun (WGS) entry which is preliminary data.</text>
</comment>
<dbReference type="CDD" id="cd01949">
    <property type="entry name" value="GGDEF"/>
    <property type="match status" value="1"/>
</dbReference>
<dbReference type="AlphaFoldDB" id="A0A437LXG1"/>
<dbReference type="Pfam" id="PF00072">
    <property type="entry name" value="Response_reg"/>
    <property type="match status" value="1"/>
</dbReference>
<dbReference type="Gene3D" id="3.40.50.2300">
    <property type="match status" value="1"/>
</dbReference>
<evidence type="ECO:0000259" key="5">
    <source>
        <dbReference type="PROSITE" id="PS50110"/>
    </source>
</evidence>
<organism evidence="7 8">
    <name type="scientific">Rhodovarius crocodyli</name>
    <dbReference type="NCBI Taxonomy" id="1979269"/>
    <lineage>
        <taxon>Bacteria</taxon>
        <taxon>Pseudomonadati</taxon>
        <taxon>Pseudomonadota</taxon>
        <taxon>Alphaproteobacteria</taxon>
        <taxon>Acetobacterales</taxon>
        <taxon>Roseomonadaceae</taxon>
        <taxon>Rhodovarius</taxon>
    </lineage>
</organism>
<dbReference type="SUPFAM" id="SSF52172">
    <property type="entry name" value="CheY-like"/>
    <property type="match status" value="1"/>
</dbReference>
<dbReference type="Gene3D" id="3.30.70.270">
    <property type="match status" value="1"/>
</dbReference>
<dbReference type="Proteomes" id="UP000282957">
    <property type="component" value="Unassembled WGS sequence"/>
</dbReference>
<dbReference type="GO" id="GO:0000160">
    <property type="term" value="P:phosphorelay signal transduction system"/>
    <property type="evidence" value="ECO:0007669"/>
    <property type="project" value="InterPro"/>
</dbReference>
<proteinExistence type="predicted"/>
<dbReference type="GO" id="GO:0052621">
    <property type="term" value="F:diguanylate cyclase activity"/>
    <property type="evidence" value="ECO:0007669"/>
    <property type="project" value="UniProtKB-EC"/>
</dbReference>
<dbReference type="SMART" id="SM00267">
    <property type="entry name" value="GGDEF"/>
    <property type="match status" value="1"/>
</dbReference>
<dbReference type="NCBIfam" id="TIGR00254">
    <property type="entry name" value="GGDEF"/>
    <property type="match status" value="1"/>
</dbReference>
<dbReference type="PROSITE" id="PS50110">
    <property type="entry name" value="RESPONSE_REGULATORY"/>
    <property type="match status" value="1"/>
</dbReference>
<dbReference type="PANTHER" id="PTHR45138:SF9">
    <property type="entry name" value="DIGUANYLATE CYCLASE DGCM-RELATED"/>
    <property type="match status" value="1"/>
</dbReference>
<feature type="region of interest" description="Disordered" evidence="4">
    <location>
        <begin position="282"/>
        <end position="308"/>
    </location>
</feature>
<dbReference type="EMBL" id="SACL01000014">
    <property type="protein sequence ID" value="RVT90069.1"/>
    <property type="molecule type" value="Genomic_DNA"/>
</dbReference>
<dbReference type="SUPFAM" id="SSF55073">
    <property type="entry name" value="Nucleotide cyclase"/>
    <property type="match status" value="1"/>
</dbReference>
<evidence type="ECO:0000256" key="1">
    <source>
        <dbReference type="ARBA" id="ARBA00012528"/>
    </source>
</evidence>
<sequence length="308" mass="33236">MKILLVEPGRLVQRLVRAMLETAGHAVVVEGHGLHALETLRADPSIDLLLTSFELPGMPGMELCWHARLLNRPCRPPLYLIAMSSSLDDAHVAEALDAGADDFVFKPPSVIELTARLRAAERLLHAQRALIEQATTDALTGLPNRRRLLEEARRAPGAALALLDIDHFKAVNDTHGHDSGDAMLVALAERLKEAACFAARLGGEEFALLIPDPEAAEALMEGLRQAVGATRVPLHPGLALSVTVSIGLALPRAGAGIDQMLREADLALYAAKRAGRDRVVLAEPAPPLSEEEPRRRVRHDSHRATVIA</sequence>
<dbReference type="EC" id="2.7.7.65" evidence="1"/>
<dbReference type="RefSeq" id="WP_127790113.1">
    <property type="nucleotide sequence ID" value="NZ_SACL01000014.1"/>
</dbReference>
<dbReference type="InterPro" id="IPR043128">
    <property type="entry name" value="Rev_trsase/Diguanyl_cyclase"/>
</dbReference>
<dbReference type="InterPro" id="IPR001789">
    <property type="entry name" value="Sig_transdc_resp-reg_receiver"/>
</dbReference>
<feature type="domain" description="GGDEF" evidence="6">
    <location>
        <begin position="156"/>
        <end position="284"/>
    </location>
</feature>
<evidence type="ECO:0000256" key="3">
    <source>
        <dbReference type="PROSITE-ProRule" id="PRU00169"/>
    </source>
</evidence>
<comment type="catalytic activity">
    <reaction evidence="2">
        <text>2 GTP = 3',3'-c-di-GMP + 2 diphosphate</text>
        <dbReference type="Rhea" id="RHEA:24898"/>
        <dbReference type="ChEBI" id="CHEBI:33019"/>
        <dbReference type="ChEBI" id="CHEBI:37565"/>
        <dbReference type="ChEBI" id="CHEBI:58805"/>
        <dbReference type="EC" id="2.7.7.65"/>
    </reaction>
</comment>
<dbReference type="SMART" id="SM00448">
    <property type="entry name" value="REC"/>
    <property type="match status" value="1"/>
</dbReference>
<reference evidence="7 8" key="1">
    <citation type="submission" date="2019-01" db="EMBL/GenBank/DDBJ databases">
        <authorList>
            <person name="Chen W.-M."/>
        </authorList>
    </citation>
    <scope>NUCLEOTIDE SEQUENCE [LARGE SCALE GENOMIC DNA]</scope>
    <source>
        <strain evidence="7 8">CCP-6</strain>
    </source>
</reference>